<dbReference type="InterPro" id="IPR003416">
    <property type="entry name" value="MgtC/SapB/SrpB/YhiD_fam"/>
</dbReference>
<keyword evidence="3" id="KW-1003">Cell membrane</keyword>
<dbReference type="Proteomes" id="UP001055460">
    <property type="component" value="Plasmid pB"/>
</dbReference>
<keyword evidence="6 7" id="KW-0472">Membrane</keyword>
<feature type="transmembrane region" description="Helical" evidence="7">
    <location>
        <begin position="78"/>
        <end position="96"/>
    </location>
</feature>
<dbReference type="GO" id="GO:0005886">
    <property type="term" value="C:plasma membrane"/>
    <property type="evidence" value="ECO:0007669"/>
    <property type="project" value="UniProtKB-SubCell"/>
</dbReference>
<keyword evidence="4 7" id="KW-0812">Transmembrane</keyword>
<proteinExistence type="inferred from homology"/>
<evidence type="ECO:0000256" key="1">
    <source>
        <dbReference type="ARBA" id="ARBA00004651"/>
    </source>
</evidence>
<keyword evidence="9" id="KW-0614">Plasmid</keyword>
<keyword evidence="5 7" id="KW-1133">Transmembrane helix</keyword>
<name>A0A9Q9DCZ5_ENSAD</name>
<dbReference type="InterPro" id="IPR049177">
    <property type="entry name" value="MgtC_SapB_SrpB_YhiD_N"/>
</dbReference>
<dbReference type="PANTHER" id="PTHR33778">
    <property type="entry name" value="PROTEIN MGTC"/>
    <property type="match status" value="1"/>
</dbReference>
<feature type="domain" description="MgtC/SapB/SrpB/YhiD N-terminal" evidence="8">
    <location>
        <begin position="21"/>
        <end position="142"/>
    </location>
</feature>
<gene>
    <name evidence="9" type="ORF">NE863_32300</name>
</gene>
<feature type="transmembrane region" description="Helical" evidence="7">
    <location>
        <begin position="108"/>
        <end position="136"/>
    </location>
</feature>
<feature type="transmembrane region" description="Helical" evidence="7">
    <location>
        <begin position="45"/>
        <end position="66"/>
    </location>
</feature>
<protein>
    <recommendedName>
        <fullName evidence="7">Protein MgtC</fullName>
    </recommendedName>
</protein>
<evidence type="ECO:0000256" key="7">
    <source>
        <dbReference type="RuleBase" id="RU365041"/>
    </source>
</evidence>
<dbReference type="PRINTS" id="PR01837">
    <property type="entry name" value="MGTCSAPBPROT"/>
</dbReference>
<reference evidence="9" key="1">
    <citation type="submission" date="2022-06" db="EMBL/GenBank/DDBJ databases">
        <title>Physiological and biochemical characterization and genomic elucidation of a strain of the genus Ensifer adhaerens M8 that combines arsenic oxidation and chromium reduction.</title>
        <authorList>
            <person name="Li X."/>
            <person name="Yu c."/>
        </authorList>
    </citation>
    <scope>NUCLEOTIDE SEQUENCE</scope>
    <source>
        <strain evidence="9">M8</strain>
        <plasmid evidence="9">pB</plasmid>
    </source>
</reference>
<dbReference type="OrthoDB" id="9811198at2"/>
<evidence type="ECO:0000313" key="9">
    <source>
        <dbReference type="EMBL" id="USJ27173.1"/>
    </source>
</evidence>
<dbReference type="AlphaFoldDB" id="A0A9Q9DCZ5"/>
<dbReference type="EMBL" id="CP098809">
    <property type="protein sequence ID" value="USJ27173.1"/>
    <property type="molecule type" value="Genomic_DNA"/>
</dbReference>
<keyword evidence="7" id="KW-0997">Cell inner membrane</keyword>
<sequence length="156" mass="16197">MTDWLLSVGVKLDIFPHLAALMVAYILALPIGWDREQNERSAGLRTFPLVAIAACGFIQAAETVILGNAEATARVVEGLINGVGFIGGGAILVGKLGTRGTATAASIWATGAIGVAVGLGSYDTAIVLSIVTFATLKVMTNFKSPRNEALAPREKD</sequence>
<accession>A0A9Q9DCZ5</accession>
<comment type="subcellular location">
    <subcellularLocation>
        <location evidence="7">Cell inner membrane</location>
        <topology evidence="7">Multi-pass membrane protein</topology>
    </subcellularLocation>
    <subcellularLocation>
        <location evidence="1">Cell membrane</location>
        <topology evidence="1">Multi-pass membrane protein</topology>
    </subcellularLocation>
</comment>
<evidence type="ECO:0000256" key="3">
    <source>
        <dbReference type="ARBA" id="ARBA00022475"/>
    </source>
</evidence>
<evidence type="ECO:0000256" key="6">
    <source>
        <dbReference type="ARBA" id="ARBA00023136"/>
    </source>
</evidence>
<evidence type="ECO:0000256" key="4">
    <source>
        <dbReference type="ARBA" id="ARBA00022692"/>
    </source>
</evidence>
<geneLocation type="plasmid" evidence="9 10">
    <name>pB</name>
</geneLocation>
<comment type="similarity">
    <text evidence="2 7">Belongs to the MgtC/SapB family.</text>
</comment>
<organism evidence="9 10">
    <name type="scientific">Ensifer adhaerens</name>
    <name type="common">Sinorhizobium morelense</name>
    <dbReference type="NCBI Taxonomy" id="106592"/>
    <lineage>
        <taxon>Bacteria</taxon>
        <taxon>Pseudomonadati</taxon>
        <taxon>Pseudomonadota</taxon>
        <taxon>Alphaproteobacteria</taxon>
        <taxon>Hyphomicrobiales</taxon>
        <taxon>Rhizobiaceae</taxon>
        <taxon>Sinorhizobium/Ensifer group</taxon>
        <taxon>Ensifer</taxon>
    </lineage>
</organism>
<evidence type="ECO:0000313" key="10">
    <source>
        <dbReference type="Proteomes" id="UP001055460"/>
    </source>
</evidence>
<dbReference type="PANTHER" id="PTHR33778:SF1">
    <property type="entry name" value="MAGNESIUM TRANSPORTER YHID-RELATED"/>
    <property type="match status" value="1"/>
</dbReference>
<evidence type="ECO:0000256" key="2">
    <source>
        <dbReference type="ARBA" id="ARBA00009298"/>
    </source>
</evidence>
<evidence type="ECO:0000259" key="8">
    <source>
        <dbReference type="Pfam" id="PF02308"/>
    </source>
</evidence>
<feature type="transmembrane region" description="Helical" evidence="7">
    <location>
        <begin position="14"/>
        <end position="33"/>
    </location>
</feature>
<evidence type="ECO:0000256" key="5">
    <source>
        <dbReference type="ARBA" id="ARBA00022989"/>
    </source>
</evidence>
<dbReference type="Pfam" id="PF02308">
    <property type="entry name" value="MgtC"/>
    <property type="match status" value="1"/>
</dbReference>